<gene>
    <name evidence="1" type="ORF">HMPREF2130_09430</name>
</gene>
<dbReference type="Proteomes" id="UP000029629">
    <property type="component" value="Unassembled WGS sequence"/>
</dbReference>
<evidence type="ECO:0000313" key="1">
    <source>
        <dbReference type="EMBL" id="KGF28301.1"/>
    </source>
</evidence>
<name>A0A095Z1R6_9BURK</name>
<dbReference type="eggNOG" id="COG0793">
    <property type="taxonomic scope" value="Bacteria"/>
</dbReference>
<dbReference type="EMBL" id="JRNI01000053">
    <property type="protein sequence ID" value="KGF28301.1"/>
    <property type="molecule type" value="Genomic_DNA"/>
</dbReference>
<organism evidence="1 2">
    <name type="scientific">Oligella urethralis DNF00040</name>
    <dbReference type="NCBI Taxonomy" id="1401065"/>
    <lineage>
        <taxon>Bacteria</taxon>
        <taxon>Pseudomonadati</taxon>
        <taxon>Pseudomonadota</taxon>
        <taxon>Betaproteobacteria</taxon>
        <taxon>Burkholderiales</taxon>
        <taxon>Alcaligenaceae</taxon>
        <taxon>Oligella</taxon>
    </lineage>
</organism>
<dbReference type="GeneID" id="93427574"/>
<keyword evidence="2" id="KW-1185">Reference proteome</keyword>
<dbReference type="Pfam" id="PF13665">
    <property type="entry name" value="Tox-PAAR-like"/>
    <property type="match status" value="1"/>
</dbReference>
<sequence>MFANCQLGGMDLGFPDVCKTPIPPIPYPNIAMGPLTIPICFNVLLMGLPQHNIMSSRPITFGDTPGIGLGLISWTVMARQQHVTGAFTHILRGTPATRVTSLGPTNLINCPLSVRIVPSQFKALLLCP</sequence>
<accession>A0A095Z1R6</accession>
<comment type="caution">
    <text evidence="1">The sequence shown here is derived from an EMBL/GenBank/DDBJ whole genome shotgun (WGS) entry which is preliminary data.</text>
</comment>
<dbReference type="AlphaFoldDB" id="A0A095Z1R6"/>
<dbReference type="RefSeq" id="WP_018027370.1">
    <property type="nucleotide sequence ID" value="NZ_JRNI01000053.1"/>
</dbReference>
<reference evidence="1 2" key="1">
    <citation type="submission" date="2014-07" db="EMBL/GenBank/DDBJ databases">
        <authorList>
            <person name="McCorrison J."/>
            <person name="Sanka R."/>
            <person name="Torralba M."/>
            <person name="Gillis M."/>
            <person name="Haft D.H."/>
            <person name="Methe B."/>
            <person name="Sutton G."/>
            <person name="Nelson K.E."/>
        </authorList>
    </citation>
    <scope>NUCLEOTIDE SEQUENCE [LARGE SCALE GENOMIC DNA]</scope>
    <source>
        <strain evidence="1 2">DNF00040</strain>
    </source>
</reference>
<protein>
    <submittedName>
        <fullName evidence="1">Type VI secretion protein</fullName>
    </submittedName>
</protein>
<dbReference type="OrthoDB" id="5513456at2"/>
<evidence type="ECO:0000313" key="2">
    <source>
        <dbReference type="Proteomes" id="UP000029629"/>
    </source>
</evidence>
<proteinExistence type="predicted"/>